<dbReference type="RefSeq" id="WP_004221920.1">
    <property type="nucleotide sequence ID" value="NZ_CACRSY010000016.1"/>
</dbReference>
<name>A0A6N2VFL1_BLAHA</name>
<evidence type="ECO:0000256" key="6">
    <source>
        <dbReference type="ARBA" id="ARBA00022989"/>
    </source>
</evidence>
<keyword evidence="6 8" id="KW-1133">Transmembrane helix</keyword>
<keyword evidence="4" id="KW-1003">Cell membrane</keyword>
<keyword evidence="7 8" id="KW-0472">Membrane</keyword>
<sequence>MKKKKQKHWILWFTLLFFVCFFSSFLLGRYPISPLELVKILLSKIFPISPTWEAQLETVLFQIRLPRVFMAVLIGGGLSCAGAVYQGMFQNPLVSPDVLGVSSGTGFGAALGLLLGFSYQAVSATALFFGLLAVLVVYLISRRVKSNPTLALVLAGILISSLFSSSISLVKLVADTDNVLPVITYWLMGSLASIRPDDVLFAAPLIILGLIPLYLFRWQMNIATLGDEEARCMGVSIQKVRFLVIFCATLITAAAVSVSGMIGWIGLIIPHIGRILVGNDYQKLLPASFLLGGSFLVVTDNCARLLSTNEIPIGILTAFVGVPIFLYLILKKESNF</sequence>
<feature type="transmembrane region" description="Helical" evidence="8">
    <location>
        <begin position="242"/>
        <end position="269"/>
    </location>
</feature>
<feature type="transmembrane region" description="Helical" evidence="8">
    <location>
        <begin position="68"/>
        <end position="85"/>
    </location>
</feature>
<feature type="transmembrane region" description="Helical" evidence="8">
    <location>
        <begin position="121"/>
        <end position="140"/>
    </location>
</feature>
<evidence type="ECO:0000256" key="4">
    <source>
        <dbReference type="ARBA" id="ARBA00022475"/>
    </source>
</evidence>
<feature type="transmembrane region" description="Helical" evidence="8">
    <location>
        <begin position="152"/>
        <end position="174"/>
    </location>
</feature>
<dbReference type="CDD" id="cd06550">
    <property type="entry name" value="TM_ABC_iron-siderophores_like"/>
    <property type="match status" value="1"/>
</dbReference>
<proteinExistence type="inferred from homology"/>
<feature type="transmembrane region" description="Helical" evidence="8">
    <location>
        <begin position="199"/>
        <end position="216"/>
    </location>
</feature>
<reference evidence="9" key="1">
    <citation type="submission" date="2019-11" db="EMBL/GenBank/DDBJ databases">
        <authorList>
            <person name="Feng L."/>
        </authorList>
    </citation>
    <scope>NUCLEOTIDE SEQUENCE</scope>
    <source>
        <strain evidence="9">BhanseniiLFYP23</strain>
    </source>
</reference>
<dbReference type="EMBL" id="CACRSY010000016">
    <property type="protein sequence ID" value="VYT28437.1"/>
    <property type="molecule type" value="Genomic_DNA"/>
</dbReference>
<dbReference type="PANTHER" id="PTHR30472:SF70">
    <property type="entry name" value="MOLYBDATE IMPORT SYSTEM PERMEASE PROTEIN MOLB"/>
    <property type="match status" value="1"/>
</dbReference>
<feature type="transmembrane region" description="Helical" evidence="8">
    <location>
        <begin position="97"/>
        <end position="115"/>
    </location>
</feature>
<dbReference type="GO" id="GO:0005886">
    <property type="term" value="C:plasma membrane"/>
    <property type="evidence" value="ECO:0007669"/>
    <property type="project" value="UniProtKB-SubCell"/>
</dbReference>
<dbReference type="InterPro" id="IPR000522">
    <property type="entry name" value="ABC_transptr_permease_BtuC"/>
</dbReference>
<evidence type="ECO:0000256" key="2">
    <source>
        <dbReference type="ARBA" id="ARBA00007935"/>
    </source>
</evidence>
<comment type="subcellular location">
    <subcellularLocation>
        <location evidence="1">Cell membrane</location>
        <topology evidence="1">Multi-pass membrane protein</topology>
    </subcellularLocation>
</comment>
<dbReference type="PANTHER" id="PTHR30472">
    <property type="entry name" value="FERRIC ENTEROBACTIN TRANSPORT SYSTEM PERMEASE PROTEIN"/>
    <property type="match status" value="1"/>
</dbReference>
<evidence type="ECO:0000313" key="9">
    <source>
        <dbReference type="EMBL" id="VYT28437.1"/>
    </source>
</evidence>
<evidence type="ECO:0000256" key="7">
    <source>
        <dbReference type="ARBA" id="ARBA00023136"/>
    </source>
</evidence>
<dbReference type="Gene3D" id="1.10.3470.10">
    <property type="entry name" value="ABC transporter involved in vitamin B12 uptake, BtuC"/>
    <property type="match status" value="1"/>
</dbReference>
<dbReference type="InterPro" id="IPR037294">
    <property type="entry name" value="ABC_BtuC-like"/>
</dbReference>
<evidence type="ECO:0000256" key="5">
    <source>
        <dbReference type="ARBA" id="ARBA00022692"/>
    </source>
</evidence>
<dbReference type="GO" id="GO:0033214">
    <property type="term" value="P:siderophore-iron import into cell"/>
    <property type="evidence" value="ECO:0007669"/>
    <property type="project" value="TreeGrafter"/>
</dbReference>
<dbReference type="GO" id="GO:0022857">
    <property type="term" value="F:transmembrane transporter activity"/>
    <property type="evidence" value="ECO:0007669"/>
    <property type="project" value="InterPro"/>
</dbReference>
<dbReference type="Pfam" id="PF01032">
    <property type="entry name" value="FecCD"/>
    <property type="match status" value="1"/>
</dbReference>
<dbReference type="AlphaFoldDB" id="A0A6N2VFL1"/>
<accession>A0A6N2VFL1</accession>
<evidence type="ECO:0000256" key="3">
    <source>
        <dbReference type="ARBA" id="ARBA00022448"/>
    </source>
</evidence>
<comment type="similarity">
    <text evidence="2">Belongs to the binding-protein-dependent transport system permease family. FecCD subfamily.</text>
</comment>
<evidence type="ECO:0000256" key="1">
    <source>
        <dbReference type="ARBA" id="ARBA00004651"/>
    </source>
</evidence>
<evidence type="ECO:0000256" key="8">
    <source>
        <dbReference type="SAM" id="Phobius"/>
    </source>
</evidence>
<organism evidence="9">
    <name type="scientific">Blautia hansenii</name>
    <name type="common">Ruminococcus hansenii</name>
    <dbReference type="NCBI Taxonomy" id="1322"/>
    <lineage>
        <taxon>Bacteria</taxon>
        <taxon>Bacillati</taxon>
        <taxon>Bacillota</taxon>
        <taxon>Clostridia</taxon>
        <taxon>Lachnospirales</taxon>
        <taxon>Lachnospiraceae</taxon>
        <taxon>Blautia</taxon>
    </lineage>
</organism>
<feature type="transmembrane region" description="Helical" evidence="8">
    <location>
        <begin position="9"/>
        <end position="32"/>
    </location>
</feature>
<protein>
    <submittedName>
        <fullName evidence="9">Putative ABC transporter permease protein</fullName>
    </submittedName>
</protein>
<feature type="transmembrane region" description="Helical" evidence="8">
    <location>
        <begin position="311"/>
        <end position="330"/>
    </location>
</feature>
<keyword evidence="5 8" id="KW-0812">Transmembrane</keyword>
<keyword evidence="3" id="KW-0813">Transport</keyword>
<dbReference type="FunFam" id="1.10.3470.10:FF:000001">
    <property type="entry name" value="Vitamin B12 ABC transporter permease BtuC"/>
    <property type="match status" value="1"/>
</dbReference>
<dbReference type="SUPFAM" id="SSF81345">
    <property type="entry name" value="ABC transporter involved in vitamin B12 uptake, BtuC"/>
    <property type="match status" value="1"/>
</dbReference>
<gene>
    <name evidence="9" type="ORF">BHLFYP23_01026</name>
</gene>